<dbReference type="Proteomes" id="UP001620626">
    <property type="component" value="Unassembled WGS sequence"/>
</dbReference>
<dbReference type="InterPro" id="IPR003877">
    <property type="entry name" value="SPRY_dom"/>
</dbReference>
<accession>A0ABD2M5U2</accession>
<dbReference type="PROSITE" id="PS50188">
    <property type="entry name" value="B302_SPRY"/>
    <property type="match status" value="1"/>
</dbReference>
<proteinExistence type="predicted"/>
<dbReference type="InterPro" id="IPR013320">
    <property type="entry name" value="ConA-like_dom_sf"/>
</dbReference>
<dbReference type="InterPro" id="IPR043136">
    <property type="entry name" value="B30.2/SPRY_sf"/>
</dbReference>
<comment type="caution">
    <text evidence="4">The sequence shown here is derived from an EMBL/GenBank/DDBJ whole genome shotgun (WGS) entry which is preliminary data.</text>
</comment>
<dbReference type="SUPFAM" id="SSF49899">
    <property type="entry name" value="Concanavalin A-like lectins/glucanases"/>
    <property type="match status" value="1"/>
</dbReference>
<evidence type="ECO:0000313" key="4">
    <source>
        <dbReference type="EMBL" id="KAL3122801.1"/>
    </source>
</evidence>
<name>A0ABD2M5U2_9BILA</name>
<dbReference type="SMART" id="SM00449">
    <property type="entry name" value="SPRY"/>
    <property type="match status" value="1"/>
</dbReference>
<keyword evidence="2" id="KW-0812">Transmembrane</keyword>
<dbReference type="AlphaFoldDB" id="A0ABD2M5U2"/>
<dbReference type="InterPro" id="IPR001870">
    <property type="entry name" value="B30.2/SPRY"/>
</dbReference>
<dbReference type="InterPro" id="IPR050618">
    <property type="entry name" value="Ubq-SigPath_Reg"/>
</dbReference>
<evidence type="ECO:0000313" key="5">
    <source>
        <dbReference type="Proteomes" id="UP001620626"/>
    </source>
</evidence>
<feature type="domain" description="B30.2/SPRY" evidence="3">
    <location>
        <begin position="155"/>
        <end position="342"/>
    </location>
</feature>
<organism evidence="4 5">
    <name type="scientific">Heterodera trifolii</name>
    <dbReference type="NCBI Taxonomy" id="157864"/>
    <lineage>
        <taxon>Eukaryota</taxon>
        <taxon>Metazoa</taxon>
        <taxon>Ecdysozoa</taxon>
        <taxon>Nematoda</taxon>
        <taxon>Chromadorea</taxon>
        <taxon>Rhabditida</taxon>
        <taxon>Tylenchina</taxon>
        <taxon>Tylenchomorpha</taxon>
        <taxon>Tylenchoidea</taxon>
        <taxon>Heteroderidae</taxon>
        <taxon>Heteroderinae</taxon>
        <taxon>Heterodera</taxon>
    </lineage>
</organism>
<dbReference type="EMBL" id="JBICBT010000125">
    <property type="protein sequence ID" value="KAL3122801.1"/>
    <property type="molecule type" value="Genomic_DNA"/>
</dbReference>
<dbReference type="InterPro" id="IPR044736">
    <property type="entry name" value="Gid1/RanBPM/SPLA_SPRY"/>
</dbReference>
<feature type="transmembrane region" description="Helical" evidence="2">
    <location>
        <begin position="6"/>
        <end position="24"/>
    </location>
</feature>
<dbReference type="CDD" id="cd12885">
    <property type="entry name" value="SPRY_RanBP_like"/>
    <property type="match status" value="1"/>
</dbReference>
<keyword evidence="2" id="KW-0472">Membrane</keyword>
<keyword evidence="2" id="KW-1133">Transmembrane helix</keyword>
<keyword evidence="1" id="KW-0175">Coiled coil</keyword>
<protein>
    <recommendedName>
        <fullName evidence="3">B30.2/SPRY domain-containing protein</fullName>
    </recommendedName>
</protein>
<evidence type="ECO:0000256" key="2">
    <source>
        <dbReference type="SAM" id="Phobius"/>
    </source>
</evidence>
<gene>
    <name evidence="4" type="ORF">niasHT_009092</name>
</gene>
<feature type="coiled-coil region" evidence="1">
    <location>
        <begin position="67"/>
        <end position="141"/>
    </location>
</feature>
<dbReference type="PANTHER" id="PTHR12864">
    <property type="entry name" value="RAN BINDING PROTEIN 9-RELATED"/>
    <property type="match status" value="1"/>
</dbReference>
<keyword evidence="5" id="KW-1185">Reference proteome</keyword>
<dbReference type="Pfam" id="PF00622">
    <property type="entry name" value="SPRY"/>
    <property type="match status" value="1"/>
</dbReference>
<reference evidence="4 5" key="1">
    <citation type="submission" date="2024-10" db="EMBL/GenBank/DDBJ databases">
        <authorList>
            <person name="Kim D."/>
        </authorList>
    </citation>
    <scope>NUCLEOTIDE SEQUENCE [LARGE SCALE GENOMIC DNA]</scope>
    <source>
        <strain evidence="4">BH-2024</strain>
    </source>
</reference>
<evidence type="ECO:0000259" key="3">
    <source>
        <dbReference type="PROSITE" id="PS50188"/>
    </source>
</evidence>
<dbReference type="Gene3D" id="2.60.120.920">
    <property type="match status" value="1"/>
</dbReference>
<sequence length="356" mass="39958">MAVLVILTVVNITVILALFSFIAIENARINAELESLKKFVGKIEQQHGKGVQQTEFDAKTNTDKDMIKTIEKKVTELEKQMESDAKTNTDKDMIKTIEKKVTELEKQMESDAKTNTDKDMIKTIEKKVTALEEQQKKEKNIIGVLKDRFKNELLEAVHPAIRKNIAEEFSNPTPNCWDVNASHNDLEIFGSESLKVHYQGDGSVRRSVFAKHPFLLTESAGIQYFEIKVKSCKNFCSIGLATKVMPLDGMIGKNSDSCAYQNNGYFWVNGSFNIGMPNFYSGDFVGCGINLATRRIIFTKNGQPLDTSGLFLSPPFDLPLFPFISLNNSGDLIETNFGPQFKFDPTKVQSKITNRG</sequence>
<evidence type="ECO:0000256" key="1">
    <source>
        <dbReference type="SAM" id="Coils"/>
    </source>
</evidence>